<feature type="compositionally biased region" description="Polar residues" evidence="1">
    <location>
        <begin position="1"/>
        <end position="17"/>
    </location>
</feature>
<dbReference type="AlphaFoldDB" id="X0LGE9"/>
<evidence type="ECO:0000313" key="2">
    <source>
        <dbReference type="EMBL" id="EXM25029.1"/>
    </source>
</evidence>
<organism evidence="2">
    <name type="scientific">Fusarium oxysporum f. sp. vasinfectum 25433</name>
    <dbReference type="NCBI Taxonomy" id="1089449"/>
    <lineage>
        <taxon>Eukaryota</taxon>
        <taxon>Fungi</taxon>
        <taxon>Dikarya</taxon>
        <taxon>Ascomycota</taxon>
        <taxon>Pezizomycotina</taxon>
        <taxon>Sordariomycetes</taxon>
        <taxon>Hypocreomycetidae</taxon>
        <taxon>Hypocreales</taxon>
        <taxon>Nectriaceae</taxon>
        <taxon>Fusarium</taxon>
        <taxon>Fusarium oxysporum species complex</taxon>
    </lineage>
</organism>
<dbReference type="Proteomes" id="UP000030701">
    <property type="component" value="Unassembled WGS sequence"/>
</dbReference>
<reference evidence="2" key="2">
    <citation type="submission" date="2012-05" db="EMBL/GenBank/DDBJ databases">
        <title>The Genome Annotation of Fusarium oxysporum Cotton.</title>
        <authorList>
            <consortium name="The Broad Institute Genomics Platform"/>
            <person name="Ma L.-J."/>
            <person name="Corby-Kistler H."/>
            <person name="Broz K."/>
            <person name="Gale L.R."/>
            <person name="Jonkers W."/>
            <person name="O'Donnell K."/>
            <person name="Ploetz R."/>
            <person name="Steinberg C."/>
            <person name="Schwartz D.C."/>
            <person name="VanEtten H."/>
            <person name="Zhou S."/>
            <person name="Young S.K."/>
            <person name="Zeng Q."/>
            <person name="Gargeya S."/>
            <person name="Fitzgerald M."/>
            <person name="Abouelleil A."/>
            <person name="Alvarado L."/>
            <person name="Chapman S.B."/>
            <person name="Gainer-Dewar J."/>
            <person name="Goldberg J."/>
            <person name="Griggs A."/>
            <person name="Gujja S."/>
            <person name="Hansen M."/>
            <person name="Howarth C."/>
            <person name="Imamovic A."/>
            <person name="Ireland A."/>
            <person name="Larimer J."/>
            <person name="McCowan C."/>
            <person name="Murphy C."/>
            <person name="Pearson M."/>
            <person name="Poon T.W."/>
            <person name="Priest M."/>
            <person name="Roberts A."/>
            <person name="Saif S."/>
            <person name="Shea T."/>
            <person name="Sykes S."/>
            <person name="Wortman J."/>
            <person name="Nusbaum C."/>
            <person name="Birren B."/>
        </authorList>
    </citation>
    <scope>NUCLEOTIDE SEQUENCE</scope>
    <source>
        <strain evidence="2">25433</strain>
    </source>
</reference>
<dbReference type="HOGENOM" id="CLU_3392370_0_0_1"/>
<proteinExistence type="predicted"/>
<evidence type="ECO:0000256" key="1">
    <source>
        <dbReference type="SAM" id="MobiDB-lite"/>
    </source>
</evidence>
<dbReference type="EMBL" id="JH657934">
    <property type="protein sequence ID" value="EXM25029.1"/>
    <property type="molecule type" value="Genomic_DNA"/>
</dbReference>
<name>X0LGE9_FUSOX</name>
<accession>X0LGE9</accession>
<reference evidence="2" key="1">
    <citation type="submission" date="2011-11" db="EMBL/GenBank/DDBJ databases">
        <title>The Genome Sequence of Fusarium oxysporum Cotton.</title>
        <authorList>
            <consortium name="The Broad Institute Genome Sequencing Platform"/>
            <person name="Ma L.-J."/>
            <person name="Gale L.R."/>
            <person name="Schwartz D.C."/>
            <person name="Zhou S."/>
            <person name="Corby-Kistler H."/>
            <person name="Young S.K."/>
            <person name="Zeng Q."/>
            <person name="Gargeya S."/>
            <person name="Fitzgerald M."/>
            <person name="Haas B."/>
            <person name="Abouelleil A."/>
            <person name="Alvarado L."/>
            <person name="Arachchi H.M."/>
            <person name="Berlin A."/>
            <person name="Brown A."/>
            <person name="Chapman S.B."/>
            <person name="Chen Z."/>
            <person name="Dunbar C."/>
            <person name="Freedman E."/>
            <person name="Gearin G."/>
            <person name="Goldberg J."/>
            <person name="Griggs A."/>
            <person name="Gujja S."/>
            <person name="Heiman D."/>
            <person name="Howarth C."/>
            <person name="Larson L."/>
            <person name="Lui A."/>
            <person name="MacDonald P.J.P."/>
            <person name="Montmayeur A."/>
            <person name="Murphy C."/>
            <person name="Neiman D."/>
            <person name="Pearson M."/>
            <person name="Priest M."/>
            <person name="Roberts A."/>
            <person name="Saif S."/>
            <person name="Shea T."/>
            <person name="Shenoy N."/>
            <person name="Sisk P."/>
            <person name="Stolte C."/>
            <person name="Sykes S."/>
            <person name="Wortman J."/>
            <person name="Nusbaum C."/>
            <person name="Birren B."/>
        </authorList>
    </citation>
    <scope>NUCLEOTIDE SEQUENCE [LARGE SCALE GENOMIC DNA]</scope>
    <source>
        <strain evidence="2">25433</strain>
    </source>
</reference>
<gene>
    <name evidence="2" type="ORF">FOTG_08021</name>
</gene>
<protein>
    <submittedName>
        <fullName evidence="2">Uncharacterized protein</fullName>
    </submittedName>
</protein>
<sequence length="32" mass="3760">MPQQVEKTRFQNKVENPQSPPHETGQEQDPRV</sequence>
<feature type="region of interest" description="Disordered" evidence="1">
    <location>
        <begin position="1"/>
        <end position="32"/>
    </location>
</feature>